<sequence>MITINDKVLKYYQNLHQTRVNLVIHIIGSILFIASNLSLVYFIVITDLNSSLISIGLIVLSIILQAIGHQFEPVQFEGFKGPFDFIKTFYLELVIVFPMFLFSPFFKENWNKK</sequence>
<gene>
    <name evidence="2" type="ORF">METZ01_LOCUS113477</name>
</gene>
<feature type="transmembrane region" description="Helical" evidence="1">
    <location>
        <begin position="20"/>
        <end position="44"/>
    </location>
</feature>
<dbReference type="Pfam" id="PF06127">
    <property type="entry name" value="Mpo1-like"/>
    <property type="match status" value="1"/>
</dbReference>
<keyword evidence="1" id="KW-1133">Transmembrane helix</keyword>
<feature type="transmembrane region" description="Helical" evidence="1">
    <location>
        <begin position="50"/>
        <end position="68"/>
    </location>
</feature>
<name>A0A381X8R1_9ZZZZ</name>
<feature type="transmembrane region" description="Helical" evidence="1">
    <location>
        <begin position="89"/>
        <end position="106"/>
    </location>
</feature>
<keyword evidence="1" id="KW-0812">Transmembrane</keyword>
<dbReference type="InterPro" id="IPR009305">
    <property type="entry name" value="Mpo1-like"/>
</dbReference>
<evidence type="ECO:0000256" key="1">
    <source>
        <dbReference type="SAM" id="Phobius"/>
    </source>
</evidence>
<dbReference type="AlphaFoldDB" id="A0A381X8R1"/>
<protein>
    <recommendedName>
        <fullName evidence="3">DUF962 domain-containing protein</fullName>
    </recommendedName>
</protein>
<evidence type="ECO:0008006" key="3">
    <source>
        <dbReference type="Google" id="ProtNLM"/>
    </source>
</evidence>
<proteinExistence type="predicted"/>
<accession>A0A381X8R1</accession>
<evidence type="ECO:0000313" key="2">
    <source>
        <dbReference type="EMBL" id="SVA60623.1"/>
    </source>
</evidence>
<dbReference type="EMBL" id="UINC01014160">
    <property type="protein sequence ID" value="SVA60623.1"/>
    <property type="molecule type" value="Genomic_DNA"/>
</dbReference>
<keyword evidence="1" id="KW-0472">Membrane</keyword>
<organism evidence="2">
    <name type="scientific">marine metagenome</name>
    <dbReference type="NCBI Taxonomy" id="408172"/>
    <lineage>
        <taxon>unclassified sequences</taxon>
        <taxon>metagenomes</taxon>
        <taxon>ecological metagenomes</taxon>
    </lineage>
</organism>
<reference evidence="2" key="1">
    <citation type="submission" date="2018-05" db="EMBL/GenBank/DDBJ databases">
        <authorList>
            <person name="Lanie J.A."/>
            <person name="Ng W.-L."/>
            <person name="Kazmierczak K.M."/>
            <person name="Andrzejewski T.M."/>
            <person name="Davidsen T.M."/>
            <person name="Wayne K.J."/>
            <person name="Tettelin H."/>
            <person name="Glass J.I."/>
            <person name="Rusch D."/>
            <person name="Podicherti R."/>
            <person name="Tsui H.-C.T."/>
            <person name="Winkler M.E."/>
        </authorList>
    </citation>
    <scope>NUCLEOTIDE SEQUENCE</scope>
</reference>